<evidence type="ECO:0000313" key="1">
    <source>
        <dbReference type="EMBL" id="KAJ8058487.1"/>
    </source>
</evidence>
<keyword evidence="2" id="KW-1185">Reference proteome</keyword>
<organism evidence="1 2">
    <name type="scientific">Sclerotinia nivalis</name>
    <dbReference type="NCBI Taxonomy" id="352851"/>
    <lineage>
        <taxon>Eukaryota</taxon>
        <taxon>Fungi</taxon>
        <taxon>Dikarya</taxon>
        <taxon>Ascomycota</taxon>
        <taxon>Pezizomycotina</taxon>
        <taxon>Leotiomycetes</taxon>
        <taxon>Helotiales</taxon>
        <taxon>Sclerotiniaceae</taxon>
        <taxon>Sclerotinia</taxon>
    </lineage>
</organism>
<accession>A0A9X0DEC8</accession>
<dbReference type="EMBL" id="JAPEIS010000016">
    <property type="protein sequence ID" value="KAJ8058487.1"/>
    <property type="molecule type" value="Genomic_DNA"/>
</dbReference>
<name>A0A9X0DEC8_9HELO</name>
<evidence type="ECO:0000313" key="2">
    <source>
        <dbReference type="Proteomes" id="UP001152300"/>
    </source>
</evidence>
<comment type="caution">
    <text evidence="1">The sequence shown here is derived from an EMBL/GenBank/DDBJ whole genome shotgun (WGS) entry which is preliminary data.</text>
</comment>
<protein>
    <submittedName>
        <fullName evidence="1">Uncharacterized protein</fullName>
    </submittedName>
</protein>
<sequence length="128" mass="13951">MKSSIAPPGSSINAAIFDARHDQTGVYLTAVGIHYLFNSILLDNCGAIYIVNDISLLDDHRYKPSNPNDIVEAGTLSFQALGRGVRMIKRIIQREGHPNSDLILNDVALIPGFHVNIVSEARLEKAGL</sequence>
<dbReference type="Proteomes" id="UP001152300">
    <property type="component" value="Unassembled WGS sequence"/>
</dbReference>
<dbReference type="AlphaFoldDB" id="A0A9X0DEC8"/>
<proteinExistence type="predicted"/>
<gene>
    <name evidence="1" type="ORF">OCU04_012675</name>
</gene>
<reference evidence="1" key="1">
    <citation type="submission" date="2022-11" db="EMBL/GenBank/DDBJ databases">
        <title>Genome Resource of Sclerotinia nivalis Strain SnTB1, a Plant Pathogen Isolated from American Ginseng.</title>
        <authorList>
            <person name="Fan S."/>
        </authorList>
    </citation>
    <scope>NUCLEOTIDE SEQUENCE</scope>
    <source>
        <strain evidence="1">SnTB1</strain>
    </source>
</reference>
<dbReference type="OrthoDB" id="3564818at2759"/>